<evidence type="ECO:0000313" key="2">
    <source>
        <dbReference type="EMBL" id="QHT00893.1"/>
    </source>
</evidence>
<dbReference type="EMBL" id="MN739360">
    <property type="protein sequence ID" value="QHT00893.1"/>
    <property type="molecule type" value="Genomic_DNA"/>
</dbReference>
<keyword evidence="1" id="KW-1133">Transmembrane helix</keyword>
<organism evidence="2">
    <name type="scientific">viral metagenome</name>
    <dbReference type="NCBI Taxonomy" id="1070528"/>
    <lineage>
        <taxon>unclassified sequences</taxon>
        <taxon>metagenomes</taxon>
        <taxon>organismal metagenomes</taxon>
    </lineage>
</organism>
<keyword evidence="1" id="KW-0472">Membrane</keyword>
<protein>
    <submittedName>
        <fullName evidence="2">Uncharacterized protein</fullName>
    </submittedName>
</protein>
<accession>A0A6C0C988</accession>
<evidence type="ECO:0000256" key="1">
    <source>
        <dbReference type="SAM" id="Phobius"/>
    </source>
</evidence>
<reference evidence="2" key="1">
    <citation type="journal article" date="2020" name="Nature">
        <title>Giant virus diversity and host interactions through global metagenomics.</title>
        <authorList>
            <person name="Schulz F."/>
            <person name="Roux S."/>
            <person name="Paez-Espino D."/>
            <person name="Jungbluth S."/>
            <person name="Walsh D.A."/>
            <person name="Denef V.J."/>
            <person name="McMahon K.D."/>
            <person name="Konstantinidis K.T."/>
            <person name="Eloe-Fadrosh E.A."/>
            <person name="Kyrpides N.C."/>
            <person name="Woyke T."/>
        </authorList>
    </citation>
    <scope>NUCLEOTIDE SEQUENCE</scope>
    <source>
        <strain evidence="2">GVMAG-M-3300020192-26</strain>
    </source>
</reference>
<feature type="transmembrane region" description="Helical" evidence="1">
    <location>
        <begin position="86"/>
        <end position="119"/>
    </location>
</feature>
<feature type="transmembrane region" description="Helical" evidence="1">
    <location>
        <begin position="43"/>
        <end position="66"/>
    </location>
</feature>
<name>A0A6C0C988_9ZZZZ</name>
<dbReference type="AlphaFoldDB" id="A0A6C0C988"/>
<sequence length="155" mass="17963">MDDQQKYVALEEKQTYTILCFFKTDDPQNIFVRSRSLNRFVMLICRILAIAAAVVIVESVIIFGGWRICRLTDSRSFCKDDTEGLGYIIFILMYHLLAFVIFFIGSVLVTLFISVIYFCRIRITDINNELKNLPDNIVGNESDVQILMTEQNEKQ</sequence>
<proteinExistence type="predicted"/>
<keyword evidence="1" id="KW-0812">Transmembrane</keyword>